<dbReference type="Pfam" id="PF04828">
    <property type="entry name" value="GFA"/>
    <property type="match status" value="1"/>
</dbReference>
<feature type="domain" description="CENP-V/GFA" evidence="6">
    <location>
        <begin position="3"/>
        <end position="110"/>
    </location>
</feature>
<reference evidence="7 8" key="1">
    <citation type="submission" date="2019-09" db="EMBL/GenBank/DDBJ databases">
        <title>YIM 132180 draft genome.</title>
        <authorList>
            <person name="Zhang K."/>
        </authorList>
    </citation>
    <scope>NUCLEOTIDE SEQUENCE [LARGE SCALE GENOMIC DNA]</scope>
    <source>
        <strain evidence="7 8">YIM 132180</strain>
    </source>
</reference>
<protein>
    <submittedName>
        <fullName evidence="7">GFA family protein</fullName>
    </submittedName>
</protein>
<dbReference type="GO" id="GO:0046872">
    <property type="term" value="F:metal ion binding"/>
    <property type="evidence" value="ECO:0007669"/>
    <property type="project" value="UniProtKB-KW"/>
</dbReference>
<dbReference type="SUPFAM" id="SSF51316">
    <property type="entry name" value="Mss4-like"/>
    <property type="match status" value="1"/>
</dbReference>
<keyword evidence="3" id="KW-0862">Zinc</keyword>
<evidence type="ECO:0000256" key="5">
    <source>
        <dbReference type="SAM" id="MobiDB-lite"/>
    </source>
</evidence>
<dbReference type="PROSITE" id="PS51891">
    <property type="entry name" value="CENP_V_GFA"/>
    <property type="match status" value="1"/>
</dbReference>
<keyword evidence="2" id="KW-0479">Metal-binding</keyword>
<keyword evidence="8" id="KW-1185">Reference proteome</keyword>
<dbReference type="RefSeq" id="WP_150973259.1">
    <property type="nucleotide sequence ID" value="NZ_VZDO01000022.1"/>
</dbReference>
<accession>A0A7V7PKQ8</accession>
<evidence type="ECO:0000256" key="3">
    <source>
        <dbReference type="ARBA" id="ARBA00022833"/>
    </source>
</evidence>
<evidence type="ECO:0000259" key="6">
    <source>
        <dbReference type="PROSITE" id="PS51891"/>
    </source>
</evidence>
<evidence type="ECO:0000313" key="8">
    <source>
        <dbReference type="Proteomes" id="UP000432089"/>
    </source>
</evidence>
<comment type="similarity">
    <text evidence="1">Belongs to the Gfa family.</text>
</comment>
<evidence type="ECO:0000256" key="1">
    <source>
        <dbReference type="ARBA" id="ARBA00005495"/>
    </source>
</evidence>
<dbReference type="EMBL" id="VZDO01000022">
    <property type="protein sequence ID" value="KAB0676560.1"/>
    <property type="molecule type" value="Genomic_DNA"/>
</dbReference>
<proteinExistence type="inferred from homology"/>
<dbReference type="GO" id="GO:0016846">
    <property type="term" value="F:carbon-sulfur lyase activity"/>
    <property type="evidence" value="ECO:0007669"/>
    <property type="project" value="InterPro"/>
</dbReference>
<sequence length="146" mass="15662">MTYTGGCQCGRVRYEASGEPNQSDICECRMCQRASGGLVSGFAQFDAGKVRWLGAQPKPFRSSSVAERDFCPDCGTTLTYRHLPKSTVSVTLASLDDPDAIRPIHHNGIEGRASWFADAVASPGEASEPMPDGAENFQHRLPGGTP</sequence>
<evidence type="ECO:0000256" key="2">
    <source>
        <dbReference type="ARBA" id="ARBA00022723"/>
    </source>
</evidence>
<dbReference type="InterPro" id="IPR011057">
    <property type="entry name" value="Mss4-like_sf"/>
</dbReference>
<organism evidence="7 8">
    <name type="scientific">Plantimonas leprariae</name>
    <dbReference type="NCBI Taxonomy" id="2615207"/>
    <lineage>
        <taxon>Bacteria</taxon>
        <taxon>Pseudomonadati</taxon>
        <taxon>Pseudomonadota</taxon>
        <taxon>Alphaproteobacteria</taxon>
        <taxon>Hyphomicrobiales</taxon>
        <taxon>Aurantimonadaceae</taxon>
        <taxon>Plantimonas</taxon>
    </lineage>
</organism>
<evidence type="ECO:0000256" key="4">
    <source>
        <dbReference type="ARBA" id="ARBA00023239"/>
    </source>
</evidence>
<comment type="caution">
    <text evidence="7">The sequence shown here is derived from an EMBL/GenBank/DDBJ whole genome shotgun (WGS) entry which is preliminary data.</text>
</comment>
<evidence type="ECO:0000313" key="7">
    <source>
        <dbReference type="EMBL" id="KAB0676560.1"/>
    </source>
</evidence>
<dbReference type="InterPro" id="IPR006913">
    <property type="entry name" value="CENP-V/GFA"/>
</dbReference>
<dbReference type="Proteomes" id="UP000432089">
    <property type="component" value="Unassembled WGS sequence"/>
</dbReference>
<gene>
    <name evidence="7" type="ORF">F6X38_20970</name>
</gene>
<feature type="region of interest" description="Disordered" evidence="5">
    <location>
        <begin position="122"/>
        <end position="146"/>
    </location>
</feature>
<keyword evidence="4" id="KW-0456">Lyase</keyword>
<dbReference type="AlphaFoldDB" id="A0A7V7PKQ8"/>
<dbReference type="PANTHER" id="PTHR33337:SF40">
    <property type="entry name" value="CENP-V_GFA DOMAIN-CONTAINING PROTEIN-RELATED"/>
    <property type="match status" value="1"/>
</dbReference>
<dbReference type="PANTHER" id="PTHR33337">
    <property type="entry name" value="GFA DOMAIN-CONTAINING PROTEIN"/>
    <property type="match status" value="1"/>
</dbReference>
<dbReference type="Gene3D" id="3.90.1590.10">
    <property type="entry name" value="glutathione-dependent formaldehyde- activating enzyme (gfa)"/>
    <property type="match status" value="1"/>
</dbReference>
<name>A0A7V7PKQ8_9HYPH</name>